<organism evidence="3 4">
    <name type="scientific">Nitratidesulfovibrio liaohensis</name>
    <dbReference type="NCBI Taxonomy" id="2604158"/>
    <lineage>
        <taxon>Bacteria</taxon>
        <taxon>Pseudomonadati</taxon>
        <taxon>Thermodesulfobacteriota</taxon>
        <taxon>Desulfovibrionia</taxon>
        <taxon>Desulfovibrionales</taxon>
        <taxon>Desulfovibrionaceae</taxon>
        <taxon>Nitratidesulfovibrio</taxon>
    </lineage>
</organism>
<dbReference type="SUPFAM" id="SSF52821">
    <property type="entry name" value="Rhodanese/Cell cycle control phosphatase"/>
    <property type="match status" value="1"/>
</dbReference>
<protein>
    <submittedName>
        <fullName evidence="3">Rhodanese-like domain-containing protein</fullName>
    </submittedName>
</protein>
<evidence type="ECO:0000313" key="3">
    <source>
        <dbReference type="EMBL" id="WMW65310.1"/>
    </source>
</evidence>
<evidence type="ECO:0000259" key="2">
    <source>
        <dbReference type="PROSITE" id="PS50206"/>
    </source>
</evidence>
<dbReference type="Gene3D" id="3.40.250.10">
    <property type="entry name" value="Rhodanese-like domain"/>
    <property type="match status" value="1"/>
</dbReference>
<dbReference type="Proteomes" id="UP001180616">
    <property type="component" value="Chromosome"/>
</dbReference>
<reference evidence="3" key="1">
    <citation type="submission" date="2023-09" db="EMBL/GenBank/DDBJ databases">
        <authorList>
            <consortium name="CW5 consortium"/>
            <person name="Lu C.-W."/>
        </authorList>
    </citation>
    <scope>NUCLEOTIDE SEQUENCE</scope>
    <source>
        <strain evidence="3">KPS</strain>
    </source>
</reference>
<feature type="domain" description="Rhodanese" evidence="2">
    <location>
        <begin position="34"/>
        <end position="134"/>
    </location>
</feature>
<dbReference type="EMBL" id="CP133659">
    <property type="protein sequence ID" value="WMW65310.1"/>
    <property type="molecule type" value="Genomic_DNA"/>
</dbReference>
<dbReference type="InterPro" id="IPR036873">
    <property type="entry name" value="Rhodanese-like_dom_sf"/>
</dbReference>
<proteinExistence type="predicted"/>
<accession>A0ABY9R419</accession>
<dbReference type="PROSITE" id="PS50206">
    <property type="entry name" value="RHODANESE_3"/>
    <property type="match status" value="1"/>
</dbReference>
<keyword evidence="4" id="KW-1185">Reference proteome</keyword>
<evidence type="ECO:0000256" key="1">
    <source>
        <dbReference type="SAM" id="MobiDB-lite"/>
    </source>
</evidence>
<name>A0ABY9R419_9BACT</name>
<dbReference type="SMART" id="SM00450">
    <property type="entry name" value="RHOD"/>
    <property type="match status" value="1"/>
</dbReference>
<evidence type="ECO:0000313" key="4">
    <source>
        <dbReference type="Proteomes" id="UP001180616"/>
    </source>
</evidence>
<dbReference type="CDD" id="cd00158">
    <property type="entry name" value="RHOD"/>
    <property type="match status" value="1"/>
</dbReference>
<gene>
    <name evidence="3" type="ORF">KPS_003425</name>
</gene>
<dbReference type="InterPro" id="IPR001763">
    <property type="entry name" value="Rhodanese-like_dom"/>
</dbReference>
<dbReference type="Pfam" id="PF00581">
    <property type="entry name" value="Rhodanese"/>
    <property type="match status" value="1"/>
</dbReference>
<feature type="region of interest" description="Disordered" evidence="1">
    <location>
        <begin position="145"/>
        <end position="168"/>
    </location>
</feature>
<dbReference type="RefSeq" id="WP_309541326.1">
    <property type="nucleotide sequence ID" value="NZ_CP133659.1"/>
</dbReference>
<sequence>MGDGTREFPVGLQRQADAGGYGLLAPDEAWRRVLTGTLSVVDVRDAAQFEAGHVPGALCFPLPPTWVARLLRRWWLHKVLCAAQCPSVAFVCEGATSTRSDSAARAAVVQGFAVAYRIAGGMDAWHAVGLPVEFGPCGPCAPPGGTGGDVSGRGGRDAPPRTVCSGGG</sequence>